<evidence type="ECO:0000313" key="4">
    <source>
        <dbReference type="Proteomes" id="UP000199137"/>
    </source>
</evidence>
<dbReference type="GO" id="GO:0003677">
    <property type="term" value="F:DNA binding"/>
    <property type="evidence" value="ECO:0007669"/>
    <property type="project" value="UniProtKB-KW"/>
</dbReference>
<feature type="compositionally biased region" description="Low complexity" evidence="1">
    <location>
        <begin position="215"/>
        <end position="226"/>
    </location>
</feature>
<organism evidence="3 4">
    <name type="scientific">Amycolatopsis rubida</name>
    <dbReference type="NCBI Taxonomy" id="112413"/>
    <lineage>
        <taxon>Bacteria</taxon>
        <taxon>Bacillati</taxon>
        <taxon>Actinomycetota</taxon>
        <taxon>Actinomycetes</taxon>
        <taxon>Pseudonocardiales</taxon>
        <taxon>Pseudonocardiaceae</taxon>
        <taxon>Amycolatopsis</taxon>
    </lineage>
</organism>
<dbReference type="InterPro" id="IPR036388">
    <property type="entry name" value="WH-like_DNA-bd_sf"/>
</dbReference>
<feature type="domain" description="Transcription regulator PadR N-terminal" evidence="2">
    <location>
        <begin position="75"/>
        <end position="143"/>
    </location>
</feature>
<reference evidence="4" key="1">
    <citation type="submission" date="2016-10" db="EMBL/GenBank/DDBJ databases">
        <authorList>
            <person name="Varghese N."/>
            <person name="Submissions S."/>
        </authorList>
    </citation>
    <scope>NUCLEOTIDE SEQUENCE [LARGE SCALE GENOMIC DNA]</scope>
    <source>
        <strain evidence="4">DSM 44637</strain>
    </source>
</reference>
<sequence>MNRRRHPFPGGHSFPGGHHEHGEHEERGRSSFGPWGREFGEFAFGPGGRGRRGHGPGGGRRGSRRGRRGDVRAAILTLLAEQPRHGYEIIREIGERSGGFWRPSPGSIYPTLQMLADEGLVVSRDESGKKLFELTDEGRATAEQQTGTPPWEHFTDDVEPVEHDLRKAGATLAAAVVQVMRAGSETQQSRAVDVLNEARRSIYSILGEVEDSEDSPASAESGEAAE</sequence>
<dbReference type="InterPro" id="IPR005149">
    <property type="entry name" value="Tscrpt_reg_PadR_N"/>
</dbReference>
<protein>
    <submittedName>
        <fullName evidence="3">DNA-binding transcriptional regulator, PadR family</fullName>
    </submittedName>
</protein>
<proteinExistence type="predicted"/>
<feature type="region of interest" description="Disordered" evidence="1">
    <location>
        <begin position="1"/>
        <end position="69"/>
    </location>
</feature>
<dbReference type="PANTHER" id="PTHR43252">
    <property type="entry name" value="TRANSCRIPTIONAL REGULATOR YQJI"/>
    <property type="match status" value="1"/>
</dbReference>
<feature type="region of interest" description="Disordered" evidence="1">
    <location>
        <begin position="206"/>
        <end position="226"/>
    </location>
</feature>
<accession>A0A1I6AY55</accession>
<dbReference type="InterPro" id="IPR036390">
    <property type="entry name" value="WH_DNA-bd_sf"/>
</dbReference>
<keyword evidence="3" id="KW-0238">DNA-binding</keyword>
<dbReference type="RefSeq" id="WP_198545526.1">
    <property type="nucleotide sequence ID" value="NZ_FOWC01000021.1"/>
</dbReference>
<dbReference type="AlphaFoldDB" id="A0A1I6AY55"/>
<dbReference type="Pfam" id="PF03551">
    <property type="entry name" value="PadR"/>
    <property type="match status" value="1"/>
</dbReference>
<dbReference type="InterPro" id="IPR011991">
    <property type="entry name" value="ArsR-like_HTH"/>
</dbReference>
<evidence type="ECO:0000256" key="1">
    <source>
        <dbReference type="SAM" id="MobiDB-lite"/>
    </source>
</evidence>
<feature type="compositionally biased region" description="Basic and acidic residues" evidence="1">
    <location>
        <begin position="17"/>
        <end position="29"/>
    </location>
</feature>
<dbReference type="PANTHER" id="PTHR43252:SF2">
    <property type="entry name" value="TRANSCRIPTION REGULATOR, PADR-LIKE FAMILY"/>
    <property type="match status" value="1"/>
</dbReference>
<evidence type="ECO:0000259" key="2">
    <source>
        <dbReference type="Pfam" id="PF03551"/>
    </source>
</evidence>
<dbReference type="EMBL" id="FOWC01000021">
    <property type="protein sequence ID" value="SFQ73583.1"/>
    <property type="molecule type" value="Genomic_DNA"/>
</dbReference>
<dbReference type="CDD" id="cd00090">
    <property type="entry name" value="HTH_ARSR"/>
    <property type="match status" value="1"/>
</dbReference>
<dbReference type="Proteomes" id="UP000199137">
    <property type="component" value="Unassembled WGS sequence"/>
</dbReference>
<gene>
    <name evidence="3" type="ORF">SAMN05421854_121121</name>
</gene>
<evidence type="ECO:0000313" key="3">
    <source>
        <dbReference type="EMBL" id="SFQ73583.1"/>
    </source>
</evidence>
<dbReference type="Gene3D" id="1.10.10.10">
    <property type="entry name" value="Winged helix-like DNA-binding domain superfamily/Winged helix DNA-binding domain"/>
    <property type="match status" value="1"/>
</dbReference>
<dbReference type="SUPFAM" id="SSF46785">
    <property type="entry name" value="Winged helix' DNA-binding domain"/>
    <property type="match status" value="1"/>
</dbReference>
<name>A0A1I6AY55_9PSEU</name>